<dbReference type="AlphaFoldDB" id="A0A1G9S3H5"/>
<reference evidence="1 2" key="1">
    <citation type="submission" date="2016-10" db="EMBL/GenBank/DDBJ databases">
        <authorList>
            <person name="de Groot N.N."/>
        </authorList>
    </citation>
    <scope>NUCLEOTIDE SEQUENCE [LARGE SCALE GENOMIC DNA]</scope>
    <source>
        <strain evidence="1 2">SLAS-1</strain>
    </source>
</reference>
<evidence type="ECO:0000313" key="2">
    <source>
        <dbReference type="Proteomes" id="UP000199476"/>
    </source>
</evidence>
<name>A0A1G9S3H5_9FIRM</name>
<dbReference type="STRING" id="321763.SAMN04488692_12512"/>
<dbReference type="RefSeq" id="WP_089761679.1">
    <property type="nucleotide sequence ID" value="NZ_FNGO01000025.1"/>
</dbReference>
<sequence length="267" mass="29144">MSNSQNSLKGKLFTVIEEETENYARRSEVSTQWRQPLMAAASAQDDYFPRLKEVVIEDHMLPRDLLAGAETVICYFLPFAAEIPASNIGGDLPSRAWAQACSETNSLIGHLNEKLKQEIEARGGRANFAAATGNFYRAELVSSWSHKHAAFIAGLGTFGRHHMLITESGCAGRIGSLVTDLKMKVDSRPESEFCLDRAGKECRECVENCEFSALTAEGLNKEACYQVLKNNADYFNSDELKSCGKCAVNLPCTLTSPGKEMSGGGIG</sequence>
<dbReference type="EMBL" id="FNGO01000025">
    <property type="protein sequence ID" value="SDM29295.1"/>
    <property type="molecule type" value="Genomic_DNA"/>
</dbReference>
<dbReference type="PANTHER" id="PTHR42827:SF1">
    <property type="entry name" value="IRON-SULFUR CLUSTER-BINDING PROTEIN"/>
    <property type="match status" value="1"/>
</dbReference>
<evidence type="ECO:0008006" key="3">
    <source>
        <dbReference type="Google" id="ProtNLM"/>
    </source>
</evidence>
<evidence type="ECO:0000313" key="1">
    <source>
        <dbReference type="EMBL" id="SDM29295.1"/>
    </source>
</evidence>
<proteinExistence type="predicted"/>
<dbReference type="PANTHER" id="PTHR42827">
    <property type="entry name" value="IRON-SULFUR CLUSTER-BINDING PROTEIN-RELATED"/>
    <property type="match status" value="1"/>
</dbReference>
<dbReference type="OrthoDB" id="9784571at2"/>
<accession>A0A1G9S3H5</accession>
<protein>
    <recommendedName>
        <fullName evidence="3">Epoxyqueuosine reductase QueG (Queuosine biosynthesis)</fullName>
    </recommendedName>
</protein>
<gene>
    <name evidence="1" type="ORF">SAMN04488692_12512</name>
</gene>
<dbReference type="Proteomes" id="UP000199476">
    <property type="component" value="Unassembled WGS sequence"/>
</dbReference>
<organism evidence="1 2">
    <name type="scientific">Halarsenatibacter silvermanii</name>
    <dbReference type="NCBI Taxonomy" id="321763"/>
    <lineage>
        <taxon>Bacteria</taxon>
        <taxon>Bacillati</taxon>
        <taxon>Bacillota</taxon>
        <taxon>Clostridia</taxon>
        <taxon>Halanaerobiales</taxon>
        <taxon>Halarsenatibacteraceae</taxon>
        <taxon>Halarsenatibacter</taxon>
    </lineage>
</organism>
<keyword evidence="2" id="KW-1185">Reference proteome</keyword>